<dbReference type="AlphaFoldDB" id="A0A1G1XT99"/>
<protein>
    <submittedName>
        <fullName evidence="1">Uncharacterized protein</fullName>
    </submittedName>
</protein>
<reference evidence="1 2" key="1">
    <citation type="journal article" date="2016" name="Nat. Commun.">
        <title>Thousands of microbial genomes shed light on interconnected biogeochemical processes in an aquifer system.</title>
        <authorList>
            <person name="Anantharaman K."/>
            <person name="Brown C.T."/>
            <person name="Hug L.A."/>
            <person name="Sharon I."/>
            <person name="Castelle C.J."/>
            <person name="Probst A.J."/>
            <person name="Thomas B.C."/>
            <person name="Singh A."/>
            <person name="Wilkins M.J."/>
            <person name="Karaoz U."/>
            <person name="Brodie E.L."/>
            <person name="Williams K.H."/>
            <person name="Hubbard S.S."/>
            <person name="Banfield J.F."/>
        </authorList>
    </citation>
    <scope>NUCLEOTIDE SEQUENCE [LARGE SCALE GENOMIC DNA]</scope>
</reference>
<gene>
    <name evidence="1" type="ORF">A2Y82_04210</name>
</gene>
<sequence>MILIPVFLPGAVQMIVRRERSAVIAQRKGGLVVKLAMGIVVWKKSLQLVQVAVIVQTELA</sequence>
<comment type="caution">
    <text evidence="1">The sequence shown here is derived from an EMBL/GenBank/DDBJ whole genome shotgun (WGS) entry which is preliminary data.</text>
</comment>
<dbReference type="Proteomes" id="UP000176498">
    <property type="component" value="Unassembled WGS sequence"/>
</dbReference>
<organism evidence="1 2">
    <name type="scientific">Candidatus Buchananbacteria bacterium RBG_13_36_9</name>
    <dbReference type="NCBI Taxonomy" id="1797530"/>
    <lineage>
        <taxon>Bacteria</taxon>
        <taxon>Candidatus Buchananiibacteriota</taxon>
    </lineage>
</organism>
<accession>A0A1G1XT99</accession>
<name>A0A1G1XT99_9BACT</name>
<proteinExistence type="predicted"/>
<evidence type="ECO:0000313" key="1">
    <source>
        <dbReference type="EMBL" id="OGY42537.1"/>
    </source>
</evidence>
<dbReference type="EMBL" id="MHHZ01000003">
    <property type="protein sequence ID" value="OGY42537.1"/>
    <property type="molecule type" value="Genomic_DNA"/>
</dbReference>
<evidence type="ECO:0000313" key="2">
    <source>
        <dbReference type="Proteomes" id="UP000176498"/>
    </source>
</evidence>